<dbReference type="STRING" id="215250.A0A316YPE6"/>
<feature type="compositionally biased region" description="Basic and acidic residues" evidence="6">
    <location>
        <begin position="870"/>
        <end position="895"/>
    </location>
</feature>
<feature type="region of interest" description="Disordered" evidence="6">
    <location>
        <begin position="1"/>
        <end position="23"/>
    </location>
</feature>
<feature type="compositionally biased region" description="Basic and acidic residues" evidence="6">
    <location>
        <begin position="807"/>
        <end position="824"/>
    </location>
</feature>
<feature type="compositionally biased region" description="Polar residues" evidence="6">
    <location>
        <begin position="1761"/>
        <end position="1780"/>
    </location>
</feature>
<evidence type="ECO:0000313" key="9">
    <source>
        <dbReference type="Proteomes" id="UP000245768"/>
    </source>
</evidence>
<accession>A0A316YPE6</accession>
<protein>
    <submittedName>
        <fullName evidence="8">DUF747-domain-containing protein</fullName>
    </submittedName>
</protein>
<dbReference type="Proteomes" id="UP000245768">
    <property type="component" value="Unassembled WGS sequence"/>
</dbReference>
<comment type="subcellular location">
    <subcellularLocation>
        <location evidence="1">Membrane</location>
        <topology evidence="1">Multi-pass membrane protein</topology>
    </subcellularLocation>
</comment>
<keyword evidence="4 7" id="KW-1133">Transmembrane helix</keyword>
<keyword evidence="5 7" id="KW-0472">Membrane</keyword>
<feature type="compositionally biased region" description="Acidic residues" evidence="6">
    <location>
        <begin position="774"/>
        <end position="796"/>
    </location>
</feature>
<comment type="similarity">
    <text evidence="2">Belongs to the TAPT1 family.</text>
</comment>
<feature type="transmembrane region" description="Helical" evidence="7">
    <location>
        <begin position="1217"/>
        <end position="1236"/>
    </location>
</feature>
<feature type="transmembrane region" description="Helical" evidence="7">
    <location>
        <begin position="1338"/>
        <end position="1360"/>
    </location>
</feature>
<feature type="region of interest" description="Disordered" evidence="6">
    <location>
        <begin position="1093"/>
        <end position="1136"/>
    </location>
</feature>
<feature type="compositionally biased region" description="Low complexity" evidence="6">
    <location>
        <begin position="935"/>
        <end position="947"/>
    </location>
</feature>
<sequence>MARPPKKALSGAGGSARGEQIAPEAYNDFDDAIDAGVEAEEKAERFAVGIKARRHFERSLSLYRRSLQLNPRSADAAYNCARVCFLLGTAFYQPRTSISILRDSVRLYQQALSLSPPTETASDGNTLPNAFYLDVQFNLGAAYMALGDQVDEAPGSTGGDDGGERVSLVRQAIAFFEAVIQGQEMVLARQRVDEEEAIRQSAETDAEAPGQEQDEQWQDHAMSNGDAESNGEQEGEEQYTTSLITPASAMETLHNIHMASLALLDASPLSPQSVEAAATISLHAQARARQLATAYPDGEKRSPDGEWAEGLAQMQYAPLAIKVAQAAKHAEIAGTQSWPEAGAEEAALTALEQEVLSSIDAVLSEAQAPIDVSSTAGRLQQRLRTGHLEEIGDCCLSLARIRIRYLDLLALQPGGAAGEGIKSIATRSWNFLARSSKAFLAALASLDTQAGAQAGSAVLGSANTSTTTSRARLTLYTSLGVTSLLRTHQAFAQLGFINPASLGTLLDNARVYARKGLTEVGLGWMLSYKATAAERQRANSHPFPHGGVESLRSEAEAILTLLRALFSRQQEGAVFKTTTVDSAAEVGSLWAALRELVRRPDTAESGGTPWSVVLLGTSREAQGARTPLVDQILGEEGDVALSDAERQFWNGMDNEAGPSTPRREHGGALSNGVGEVDRASTPTGTPWTGVMAANGDSLTPTKPVAAPPLEQPSPLGMLHLNGEANTSDRTTLPARARKRAERVEASWEDVESDEGEAAGAEAGTIAKNGVAIDDKDDQWEDEQSDEEGEESDEESESGLSNLTESASKQREHGHKSEGSGRAALREYRRSRKALLLSGFSPWEHSYEDEDVDEDVDVMDGRTPAFDEIGPDARAKTNGRRLERTDSEDMLTHHDPFSAAPSTESVDAAEPAGRAHDVSLSLNGDDSDKGSIEKVSGNSSNSNRRASSIAPISTVSGSNGKLSTPSHSKRPSLSPRSTAVPTMPSHRRGQSSAAVQAVEGQPEDWQSPSSRKSSKDRGRPEQIKQVNVSEPSTPKVKGDKDVWLSDEGGTEGTPPQEQRRGSGVGVQDTPLSKIVALGTAISSAVGYATGATPAKISVPHSSTTKGDDETASNTASDSNGQPALPSSTAAAKAESAAAKQAKANRDAKMAELLASRLDELAEAAPPFSLWDYLKEEVMATDFDSTQEMKWERVTNFIAIPFWMEKIILFGFAVCLDSFLYTFTILPLRFLVAFYLWIRNTLVWITGGPKRYLHSSHKCDMLKTLLVVLSCYILSRATDASKMYHSVRGQDVVKLYVIFNVLEIADRLCCSFGQDLLDSLFSRSTLARRKDGSQPFLRPLGFFVLSLGYILAHTLVLFYQLVTLNVAINSYDNALLTLLLSNQFVEIKGSVFKKFEKENLFQLTCADIVERFQLTLMLSAIGLRNLIEVSGAAASSISPSGAGQLGGAGVPLSGAPSPFAASSIVNGGTLSASGVKAGSINSSGGASSSSGSNFGATILGPLPTSFTVFPSFSLLETAFAPVCIVLGSECLVDWLKHAFITKFNHIRPAVYGRFMDVLCRDLVVTGSSAGSPNARARKHTFVDQSPIVSRRLGFAALPLACMLVRITLQMIGMVGDDSHFDECAMPNPPSSTHDGEGDANAAIKVLRMLQAATALVLRKVFLVQDPERVMEHTAHLVVSTAAWALTIMIAWIFLVALKLLLGTNLVSFASHRYASAQRKEREREEELNARDRAPIGIDKETIRYEAELGALMDQNEDDAAKLSLSQANSTHAPPAANSSGQGQAKKEFSKGPNLIDHSQTESLTSQDRKEDDCAERMRLLDGKIRSLDFLAEAIWLKGGVLSPLNLEGGTGHLERGIQDCGPLCAFEPGAMLRGNERREAERAREARVKSREEGGGPDVDGEERRRLR</sequence>
<feature type="region of interest" description="Disordered" evidence="6">
    <location>
        <begin position="1761"/>
        <end position="1809"/>
    </location>
</feature>
<reference evidence="8" key="1">
    <citation type="journal article" date="2018" name="Mol. Biol. Evol.">
        <title>Broad Genomic Sampling Reveals a Smut Pathogenic Ancestry of the Fungal Clade Ustilaginomycotina.</title>
        <authorList>
            <person name="Kijpornyongpan T."/>
            <person name="Mondo S.J."/>
            <person name="Barry K."/>
            <person name="Sandor L."/>
            <person name="Lee J."/>
            <person name="Lipzen A."/>
            <person name="Pangilinan J."/>
            <person name="LaButti K."/>
            <person name="Hainaut M."/>
            <person name="Henrissat B."/>
            <person name="Grigoriev I.V."/>
            <person name="Spatafora J.W."/>
            <person name="Aime M.C."/>
        </authorList>
    </citation>
    <scope>NUCLEOTIDE SEQUENCE [LARGE SCALE GENOMIC DNA]</scope>
    <source>
        <strain evidence="8">MCA 4198</strain>
    </source>
</reference>
<feature type="region of interest" description="Disordered" evidence="6">
    <location>
        <begin position="1872"/>
        <end position="1906"/>
    </location>
</feature>
<dbReference type="InParanoid" id="A0A316YPE6"/>
<feature type="region of interest" description="Disordered" evidence="6">
    <location>
        <begin position="860"/>
        <end position="1066"/>
    </location>
</feature>
<organism evidence="8 9">
    <name type="scientific">Acaromyces ingoldii</name>
    <dbReference type="NCBI Taxonomy" id="215250"/>
    <lineage>
        <taxon>Eukaryota</taxon>
        <taxon>Fungi</taxon>
        <taxon>Dikarya</taxon>
        <taxon>Basidiomycota</taxon>
        <taxon>Ustilaginomycotina</taxon>
        <taxon>Exobasidiomycetes</taxon>
        <taxon>Exobasidiales</taxon>
        <taxon>Cryptobasidiaceae</taxon>
        <taxon>Acaromyces</taxon>
    </lineage>
</organism>
<name>A0A316YPE6_9BASI</name>
<evidence type="ECO:0000313" key="8">
    <source>
        <dbReference type="EMBL" id="PWN91257.1"/>
    </source>
</evidence>
<proteinExistence type="inferred from homology"/>
<dbReference type="PANTHER" id="PTHR13317">
    <property type="entry name" value="TRANSMEMBRANE ANTERIOR POSTERIOR TRANSFORMATION PROTEIN 1 HOMOLOG"/>
    <property type="match status" value="1"/>
</dbReference>
<feature type="compositionally biased region" description="Polar residues" evidence="6">
    <location>
        <begin position="1110"/>
        <end position="1127"/>
    </location>
</feature>
<feature type="compositionally biased region" description="Acidic residues" evidence="6">
    <location>
        <begin position="746"/>
        <end position="756"/>
    </location>
</feature>
<feature type="compositionally biased region" description="Polar residues" evidence="6">
    <location>
        <begin position="949"/>
        <end position="965"/>
    </location>
</feature>
<evidence type="ECO:0000256" key="2">
    <source>
        <dbReference type="ARBA" id="ARBA00008803"/>
    </source>
</evidence>
<dbReference type="SUPFAM" id="SSF48452">
    <property type="entry name" value="TPR-like"/>
    <property type="match status" value="1"/>
</dbReference>
<feature type="transmembrane region" description="Helical" evidence="7">
    <location>
        <begin position="1678"/>
        <end position="1699"/>
    </location>
</feature>
<dbReference type="Gene3D" id="1.25.40.10">
    <property type="entry name" value="Tetratricopeptide repeat domain"/>
    <property type="match status" value="1"/>
</dbReference>
<keyword evidence="9" id="KW-1185">Reference proteome</keyword>
<dbReference type="GO" id="GO:0005789">
    <property type="term" value="C:endoplasmic reticulum membrane"/>
    <property type="evidence" value="ECO:0007669"/>
    <property type="project" value="TreeGrafter"/>
</dbReference>
<dbReference type="InterPro" id="IPR008010">
    <property type="entry name" value="Tatp1"/>
</dbReference>
<feature type="region of interest" description="Disordered" evidence="6">
    <location>
        <begin position="197"/>
        <end position="239"/>
    </location>
</feature>
<evidence type="ECO:0000256" key="7">
    <source>
        <dbReference type="SAM" id="Phobius"/>
    </source>
</evidence>
<evidence type="ECO:0000256" key="1">
    <source>
        <dbReference type="ARBA" id="ARBA00004141"/>
    </source>
</evidence>
<feature type="region of interest" description="Disordered" evidence="6">
    <location>
        <begin position="650"/>
        <end position="824"/>
    </location>
</feature>
<keyword evidence="3 7" id="KW-0812">Transmembrane</keyword>
<dbReference type="EMBL" id="KZ819635">
    <property type="protein sequence ID" value="PWN91257.1"/>
    <property type="molecule type" value="Genomic_DNA"/>
</dbReference>
<dbReference type="PANTHER" id="PTHR13317:SF4">
    <property type="entry name" value="TRANSMEMBRANE ANTERIOR POSTERIOR TRANSFORMATION PROTEIN 1 HOMOLOG"/>
    <property type="match status" value="1"/>
</dbReference>
<feature type="compositionally biased region" description="Basic and acidic residues" evidence="6">
    <location>
        <begin position="1872"/>
        <end position="1892"/>
    </location>
</feature>
<dbReference type="Pfam" id="PF05346">
    <property type="entry name" value="DUF747"/>
    <property type="match status" value="1"/>
</dbReference>
<evidence type="ECO:0000256" key="3">
    <source>
        <dbReference type="ARBA" id="ARBA00022692"/>
    </source>
</evidence>
<evidence type="ECO:0000256" key="5">
    <source>
        <dbReference type="ARBA" id="ARBA00023136"/>
    </source>
</evidence>
<feature type="compositionally biased region" description="Basic and acidic residues" evidence="6">
    <location>
        <begin position="1012"/>
        <end position="1021"/>
    </location>
</feature>
<gene>
    <name evidence="8" type="ORF">FA10DRAFT_278124</name>
</gene>
<dbReference type="OrthoDB" id="29023at2759"/>
<dbReference type="InterPro" id="IPR011990">
    <property type="entry name" value="TPR-like_helical_dom_sf"/>
</dbReference>
<evidence type="ECO:0000256" key="4">
    <source>
        <dbReference type="ARBA" id="ARBA00022989"/>
    </source>
</evidence>
<feature type="compositionally biased region" description="Polar residues" evidence="6">
    <location>
        <begin position="1794"/>
        <end position="1803"/>
    </location>
</feature>
<evidence type="ECO:0000256" key="6">
    <source>
        <dbReference type="SAM" id="MobiDB-lite"/>
    </source>
</evidence>
<dbReference type="RefSeq" id="XP_025378455.1">
    <property type="nucleotide sequence ID" value="XM_025523431.1"/>
</dbReference>
<dbReference type="GeneID" id="37045347"/>